<evidence type="ECO:0000313" key="2">
    <source>
        <dbReference type="Proteomes" id="UP001595530"/>
    </source>
</evidence>
<proteinExistence type="predicted"/>
<protein>
    <submittedName>
        <fullName evidence="1">Uncharacterized protein</fullName>
    </submittedName>
</protein>
<reference evidence="2" key="1">
    <citation type="journal article" date="2019" name="Int. J. Syst. Evol. Microbiol.">
        <title>The Global Catalogue of Microorganisms (GCM) 10K type strain sequencing project: providing services to taxonomists for standard genome sequencing and annotation.</title>
        <authorList>
            <consortium name="The Broad Institute Genomics Platform"/>
            <consortium name="The Broad Institute Genome Sequencing Center for Infectious Disease"/>
            <person name="Wu L."/>
            <person name="Ma J."/>
        </authorList>
    </citation>
    <scope>NUCLEOTIDE SEQUENCE [LARGE SCALE GENOMIC DNA]</scope>
    <source>
        <strain evidence="2">KCTC 42986</strain>
    </source>
</reference>
<gene>
    <name evidence="1" type="ORF">ACFOFO_18550</name>
</gene>
<evidence type="ECO:0000313" key="1">
    <source>
        <dbReference type="EMBL" id="MFC3109940.1"/>
    </source>
</evidence>
<dbReference type="RefSeq" id="WP_390323666.1">
    <property type="nucleotide sequence ID" value="NZ_JBHRTP010000060.1"/>
</dbReference>
<name>A0ABV7F4R9_9BURK</name>
<dbReference type="Proteomes" id="UP001595530">
    <property type="component" value="Unassembled WGS sequence"/>
</dbReference>
<keyword evidence="2" id="KW-1185">Reference proteome</keyword>
<sequence>MPFDVAFGLDDITRTGWCIIFSEMEGAKFNFNTMQYEDQK</sequence>
<accession>A0ABV7F4R9</accession>
<organism evidence="1 2">
    <name type="scientific">Undibacterium arcticum</name>
    <dbReference type="NCBI Taxonomy" id="1762892"/>
    <lineage>
        <taxon>Bacteria</taxon>
        <taxon>Pseudomonadati</taxon>
        <taxon>Pseudomonadota</taxon>
        <taxon>Betaproteobacteria</taxon>
        <taxon>Burkholderiales</taxon>
        <taxon>Oxalobacteraceae</taxon>
        <taxon>Undibacterium</taxon>
    </lineage>
</organism>
<dbReference type="EMBL" id="JBHRTP010000060">
    <property type="protein sequence ID" value="MFC3109940.1"/>
    <property type="molecule type" value="Genomic_DNA"/>
</dbReference>
<comment type="caution">
    <text evidence="1">The sequence shown here is derived from an EMBL/GenBank/DDBJ whole genome shotgun (WGS) entry which is preliminary data.</text>
</comment>